<organism evidence="1 2">
    <name type="scientific">Araneus ventricosus</name>
    <name type="common">Orbweaver spider</name>
    <name type="synonym">Epeira ventricosa</name>
    <dbReference type="NCBI Taxonomy" id="182803"/>
    <lineage>
        <taxon>Eukaryota</taxon>
        <taxon>Metazoa</taxon>
        <taxon>Ecdysozoa</taxon>
        <taxon>Arthropoda</taxon>
        <taxon>Chelicerata</taxon>
        <taxon>Arachnida</taxon>
        <taxon>Araneae</taxon>
        <taxon>Araneomorphae</taxon>
        <taxon>Entelegynae</taxon>
        <taxon>Araneoidea</taxon>
        <taxon>Araneidae</taxon>
        <taxon>Araneus</taxon>
    </lineage>
</organism>
<gene>
    <name evidence="1" type="ORF">AVEN_229345_1</name>
</gene>
<evidence type="ECO:0000313" key="1">
    <source>
        <dbReference type="EMBL" id="GBN50520.1"/>
    </source>
</evidence>
<dbReference type="Proteomes" id="UP000499080">
    <property type="component" value="Unassembled WGS sequence"/>
</dbReference>
<keyword evidence="2" id="KW-1185">Reference proteome</keyword>
<name>A0A4Y2PJ43_ARAVE</name>
<dbReference type="EMBL" id="BGPR01011283">
    <property type="protein sequence ID" value="GBN50520.1"/>
    <property type="molecule type" value="Genomic_DNA"/>
</dbReference>
<evidence type="ECO:0000313" key="2">
    <source>
        <dbReference type="Proteomes" id="UP000499080"/>
    </source>
</evidence>
<sequence>MKSVVIAAFAHCTLKQYSSFDTEQIATSKRQCLPATKLSRKKTGYQKKKKDLGKADTANNPLLDCHASPARFTRYGEDTVRTNTVIVKVQ</sequence>
<accession>A0A4Y2PJ43</accession>
<comment type="caution">
    <text evidence="1">The sequence shown here is derived from an EMBL/GenBank/DDBJ whole genome shotgun (WGS) entry which is preliminary data.</text>
</comment>
<protein>
    <submittedName>
        <fullName evidence="1">Uncharacterized protein</fullName>
    </submittedName>
</protein>
<dbReference type="AlphaFoldDB" id="A0A4Y2PJ43"/>
<reference evidence="1 2" key="1">
    <citation type="journal article" date="2019" name="Sci. Rep.">
        <title>Orb-weaving spider Araneus ventricosus genome elucidates the spidroin gene catalogue.</title>
        <authorList>
            <person name="Kono N."/>
            <person name="Nakamura H."/>
            <person name="Ohtoshi R."/>
            <person name="Moran D.A.P."/>
            <person name="Shinohara A."/>
            <person name="Yoshida Y."/>
            <person name="Fujiwara M."/>
            <person name="Mori M."/>
            <person name="Tomita M."/>
            <person name="Arakawa K."/>
        </authorList>
    </citation>
    <scope>NUCLEOTIDE SEQUENCE [LARGE SCALE GENOMIC DNA]</scope>
</reference>
<proteinExistence type="predicted"/>